<comment type="caution">
    <text evidence="2">The sequence shown here is derived from an EMBL/GenBank/DDBJ whole genome shotgun (WGS) entry which is preliminary data.</text>
</comment>
<evidence type="ECO:0000259" key="1">
    <source>
        <dbReference type="Pfam" id="PF00078"/>
    </source>
</evidence>
<proteinExistence type="predicted"/>
<feature type="domain" description="Reverse transcriptase" evidence="1">
    <location>
        <begin position="3"/>
        <end position="77"/>
    </location>
</feature>
<organism evidence="2 3">
    <name type="scientific">Trichinella patagoniensis</name>
    <dbReference type="NCBI Taxonomy" id="990121"/>
    <lineage>
        <taxon>Eukaryota</taxon>
        <taxon>Metazoa</taxon>
        <taxon>Ecdysozoa</taxon>
        <taxon>Nematoda</taxon>
        <taxon>Enoplea</taxon>
        <taxon>Dorylaimia</taxon>
        <taxon>Trichinellida</taxon>
        <taxon>Trichinellidae</taxon>
        <taxon>Trichinella</taxon>
    </lineage>
</organism>
<gene>
    <name evidence="2" type="primary">pol</name>
    <name evidence="2" type="ORF">T12_3281</name>
</gene>
<dbReference type="InterPro" id="IPR053134">
    <property type="entry name" value="RNA-dir_DNA_polymerase"/>
</dbReference>
<evidence type="ECO:0000313" key="2">
    <source>
        <dbReference type="EMBL" id="KRY16081.1"/>
    </source>
</evidence>
<name>A0A0V0ZU62_9BILA</name>
<dbReference type="SUPFAM" id="SSF56672">
    <property type="entry name" value="DNA/RNA polymerases"/>
    <property type="match status" value="1"/>
</dbReference>
<accession>A0A0V0ZU62</accession>
<dbReference type="EMBL" id="JYDQ01000084">
    <property type="protein sequence ID" value="KRY16081.1"/>
    <property type="molecule type" value="Genomic_DNA"/>
</dbReference>
<dbReference type="PANTHER" id="PTHR24559">
    <property type="entry name" value="TRANSPOSON TY3-I GAG-POL POLYPROTEIN"/>
    <property type="match status" value="1"/>
</dbReference>
<evidence type="ECO:0000313" key="3">
    <source>
        <dbReference type="Proteomes" id="UP000054783"/>
    </source>
</evidence>
<keyword evidence="3" id="KW-1185">Reference proteome</keyword>
<dbReference type="Pfam" id="PF00078">
    <property type="entry name" value="RVT_1"/>
    <property type="match status" value="1"/>
</dbReference>
<dbReference type="Proteomes" id="UP000054783">
    <property type="component" value="Unassembled WGS sequence"/>
</dbReference>
<dbReference type="STRING" id="990121.A0A0V0ZU62"/>
<dbReference type="InterPro" id="IPR043128">
    <property type="entry name" value="Rev_trsase/Diguanyl_cyclase"/>
</dbReference>
<protein>
    <submittedName>
        <fullName evidence="2">Retrovirus-related Pol polyprotein from transposon 17.6</fullName>
    </submittedName>
</protein>
<dbReference type="AlphaFoldDB" id="A0A0V0ZU62"/>
<dbReference type="InterPro" id="IPR043502">
    <property type="entry name" value="DNA/RNA_pol_sf"/>
</dbReference>
<sequence>MLFGLCNALATFQKLMDTDLRGLVGSECLVYLDDVIVFGKTAEEHTARLCEVFRGLREVGLKMKPEKRQLMKRKVAYQAVTSYQKKESLRTKAKPVHCESG</sequence>
<dbReference type="InterPro" id="IPR000477">
    <property type="entry name" value="RT_dom"/>
</dbReference>
<dbReference type="PANTHER" id="PTHR24559:SF444">
    <property type="entry name" value="REVERSE TRANSCRIPTASE DOMAIN-CONTAINING PROTEIN"/>
    <property type="match status" value="1"/>
</dbReference>
<dbReference type="Gene3D" id="3.30.70.270">
    <property type="match status" value="1"/>
</dbReference>
<dbReference type="CDD" id="cd01647">
    <property type="entry name" value="RT_LTR"/>
    <property type="match status" value="1"/>
</dbReference>
<reference evidence="2 3" key="1">
    <citation type="submission" date="2015-01" db="EMBL/GenBank/DDBJ databases">
        <title>Evolution of Trichinella species and genotypes.</title>
        <authorList>
            <person name="Korhonen P.K."/>
            <person name="Edoardo P."/>
            <person name="Giuseppe L.R."/>
            <person name="Gasser R.B."/>
        </authorList>
    </citation>
    <scope>NUCLEOTIDE SEQUENCE [LARGE SCALE GENOMIC DNA]</scope>
    <source>
        <strain evidence="2">ISS2496</strain>
    </source>
</reference>